<dbReference type="Gene3D" id="1.25.10.10">
    <property type="entry name" value="Leucine-rich Repeat Variant"/>
    <property type="match status" value="2"/>
</dbReference>
<dbReference type="InterPro" id="IPR016024">
    <property type="entry name" value="ARM-type_fold"/>
</dbReference>
<dbReference type="EMBL" id="PGGS01000614">
    <property type="protein sequence ID" value="PNH02660.1"/>
    <property type="molecule type" value="Genomic_DNA"/>
</dbReference>
<dbReference type="OrthoDB" id="551436at2759"/>
<dbReference type="Proteomes" id="UP000236333">
    <property type="component" value="Unassembled WGS sequence"/>
</dbReference>
<feature type="compositionally biased region" description="Polar residues" evidence="1">
    <location>
        <begin position="1"/>
        <end position="12"/>
    </location>
</feature>
<dbReference type="AlphaFoldDB" id="A0A2J7ZQX8"/>
<dbReference type="InterPro" id="IPR000225">
    <property type="entry name" value="Armadillo"/>
</dbReference>
<protein>
    <submittedName>
        <fullName evidence="2">Uncharacterized protein</fullName>
    </submittedName>
</protein>
<evidence type="ECO:0000256" key="1">
    <source>
        <dbReference type="SAM" id="MobiDB-lite"/>
    </source>
</evidence>
<reference evidence="2 3" key="1">
    <citation type="journal article" date="2017" name="Mol. Biol. Evol.">
        <title>The 4-celled Tetrabaena socialis nuclear genome reveals the essential components for genetic control of cell number at the origin of multicellularity in the volvocine lineage.</title>
        <authorList>
            <person name="Featherston J."/>
            <person name="Arakaki Y."/>
            <person name="Hanschen E.R."/>
            <person name="Ferris P.J."/>
            <person name="Michod R.E."/>
            <person name="Olson B.J.S.C."/>
            <person name="Nozaki H."/>
            <person name="Durand P.M."/>
        </authorList>
    </citation>
    <scope>NUCLEOTIDE SEQUENCE [LARGE SCALE GENOMIC DNA]</scope>
    <source>
        <strain evidence="2 3">NIES-571</strain>
    </source>
</reference>
<evidence type="ECO:0000313" key="2">
    <source>
        <dbReference type="EMBL" id="PNH02660.1"/>
    </source>
</evidence>
<evidence type="ECO:0000313" key="3">
    <source>
        <dbReference type="Proteomes" id="UP000236333"/>
    </source>
</evidence>
<dbReference type="SUPFAM" id="SSF48371">
    <property type="entry name" value="ARM repeat"/>
    <property type="match status" value="1"/>
</dbReference>
<comment type="caution">
    <text evidence="2">The sequence shown here is derived from an EMBL/GenBank/DDBJ whole genome shotgun (WGS) entry which is preliminary data.</text>
</comment>
<organism evidence="2 3">
    <name type="scientific">Tetrabaena socialis</name>
    <dbReference type="NCBI Taxonomy" id="47790"/>
    <lineage>
        <taxon>Eukaryota</taxon>
        <taxon>Viridiplantae</taxon>
        <taxon>Chlorophyta</taxon>
        <taxon>core chlorophytes</taxon>
        <taxon>Chlorophyceae</taxon>
        <taxon>CS clade</taxon>
        <taxon>Chlamydomonadales</taxon>
        <taxon>Tetrabaenaceae</taxon>
        <taxon>Tetrabaena</taxon>
    </lineage>
</organism>
<sequence length="556" mass="58515">GDIVTDVSSSTFEGAEEEEEQEPRRISKAKACLWEAVNTKMPHNTPVLKSVACRNSGALLPLLHMVAACEPVGTVRALTTLSFLLLDKANRRVCHELQALDVLLGILRRATDQQVLLAALDALCNLCKYDVKDKMALWQHPNKGALLSMLSNRHSSVIVVETLRTCRTLCFAFSSSSAVSAGKCASACCTSAAQPSGQQEQLPRTCLEPALVTVASELLHPSTDTHVLLKALKLLTWASAIVTDPKQSHTAVYWHNAVFRIVPLLTHCANLEVVESASDILVNLSEHESFEKIFFASGCIPPLLHLLNHKRCAVSQSASCVLSSLAEGGLSRDKLCQDTALLAMLRVLQNNHCVVVTLGVLYILGRLASYRAQVVRSLKGWGAVQLLLRMLATTRDADAAEGCRQLLGLLNVPPATLAVAAAPAVIAAPSAVAAVPAGVKPRAHESPAAAMSTASSIPMLGSEFDAVGSITGAGGRITGVVTGGSGLCRTISAAATCGLGVRSAHGPPSELSAVADDERYHRRPIHNSSFRNFTVGGLMFGPASSIAAAAPAAAAC</sequence>
<dbReference type="SMART" id="SM00185">
    <property type="entry name" value="ARM"/>
    <property type="match status" value="4"/>
</dbReference>
<proteinExistence type="predicted"/>
<feature type="region of interest" description="Disordered" evidence="1">
    <location>
        <begin position="1"/>
        <end position="21"/>
    </location>
</feature>
<keyword evidence="3" id="KW-1185">Reference proteome</keyword>
<name>A0A2J7ZQX8_9CHLO</name>
<accession>A0A2J7ZQX8</accession>
<dbReference type="InterPro" id="IPR011989">
    <property type="entry name" value="ARM-like"/>
</dbReference>
<feature type="non-terminal residue" evidence="2">
    <location>
        <position position="1"/>
    </location>
</feature>
<gene>
    <name evidence="2" type="ORF">TSOC_011339</name>
</gene>